<dbReference type="GO" id="GO:0047355">
    <property type="term" value="F:CDP-glycerol glycerophosphotransferase activity"/>
    <property type="evidence" value="ECO:0007669"/>
    <property type="project" value="UniProtKB-EC"/>
</dbReference>
<dbReference type="EMBL" id="CP035945">
    <property type="protein sequence ID" value="QBE99381.1"/>
    <property type="molecule type" value="Genomic_DNA"/>
</dbReference>
<evidence type="ECO:0000256" key="6">
    <source>
        <dbReference type="ARBA" id="ARBA00023136"/>
    </source>
</evidence>
<evidence type="ECO:0000256" key="1">
    <source>
        <dbReference type="ARBA" id="ARBA00004202"/>
    </source>
</evidence>
<dbReference type="PANTHER" id="PTHR37316:SF3">
    <property type="entry name" value="TEICHOIC ACID GLYCEROL-PHOSPHATE TRANSFERASE"/>
    <property type="match status" value="1"/>
</dbReference>
<dbReference type="PANTHER" id="PTHR37316">
    <property type="entry name" value="TEICHOIC ACID GLYCEROL-PHOSPHATE PRIMASE"/>
    <property type="match status" value="1"/>
</dbReference>
<dbReference type="Pfam" id="PF00534">
    <property type="entry name" value="Glycos_transf_1"/>
    <property type="match status" value="1"/>
</dbReference>
<dbReference type="RefSeq" id="WP_130182474.1">
    <property type="nucleotide sequence ID" value="NZ_CP035945.1"/>
</dbReference>
<organism evidence="8 9">
    <name type="scientific">Blautia producta</name>
    <dbReference type="NCBI Taxonomy" id="33035"/>
    <lineage>
        <taxon>Bacteria</taxon>
        <taxon>Bacillati</taxon>
        <taxon>Bacillota</taxon>
        <taxon>Clostridia</taxon>
        <taxon>Lachnospirales</taxon>
        <taxon>Lachnospiraceae</taxon>
        <taxon>Blautia</taxon>
    </lineage>
</organism>
<dbReference type="InterPro" id="IPR001296">
    <property type="entry name" value="Glyco_trans_1"/>
</dbReference>
<dbReference type="GO" id="GO:0005886">
    <property type="term" value="C:plasma membrane"/>
    <property type="evidence" value="ECO:0007669"/>
    <property type="project" value="UniProtKB-SubCell"/>
</dbReference>
<protein>
    <submittedName>
        <fullName evidence="8">CDP-glycerol:poly(Glycerophosphate) glycerophosphotransferase</fullName>
        <ecNumber evidence="8">2.7.8.12</ecNumber>
    </submittedName>
</protein>
<comment type="subcellular location">
    <subcellularLocation>
        <location evidence="1">Cell membrane</location>
        <topology evidence="1">Peripheral membrane protein</topology>
    </subcellularLocation>
</comment>
<reference evidence="8 9" key="1">
    <citation type="submission" date="2019-01" db="EMBL/GenBank/DDBJ databases">
        <title>PMF-metabolizing Aryl O-demethylase.</title>
        <authorList>
            <person name="Kim M."/>
        </authorList>
    </citation>
    <scope>NUCLEOTIDE SEQUENCE [LARGE SCALE GENOMIC DNA]</scope>
    <source>
        <strain evidence="8 9">PMF1</strain>
    </source>
</reference>
<sequence>MMKKILKKIKKVLIKIKNTLCSSWYIHYFYQPGLNEKMILFDSKNGKDIGGNILRLAQELSDSQEYNDYKLYFSSNNNKKKQLKEILNFYNIKNAKIVKEAGFHHYKLMAKAKYLITDTTFPLDFIKKEGQIITNTWHGTPLKKMGKDIDNQAYTMGNVQKSFLVSDYLLYPSDYMKDIMIHAYCLDNLYKGKIICSGYPRNSVFFYPEKGKELRDRLGLKAKRLYAYMPTWRGVGEKVKAEDQITIIEDYLNQLDKKLNDDEVFLVRLHPFVAKSIDYSKFQHISTFPERYEPYDILNMVDCLVTDYSSVFFDFANSDKKIILFAYDKEAYFEDRGIYTELNDFPFPQVYNVSELIKELRTPKNYDDTEFKKIYCQYDRSDAASIICKHIIKGEKVLEETEIPNNGRDNILMYCGGLAQNGLKTAFLNLLDHVDRDKRNYFVTFIKGDLRRDPLRVKQLPDWVGIVPISGLYGRTFLEVLATVLYFKKNRKNDWIIRYVDRYYSREYYKHYGCSDYKYVVHYSGYGEKMITLFQNASAKNILFVHSDMIKELEVRSNQHELTIKRAYAEYHKVVPISKGIYEPTLKLGGNAANIQVVNNYHDYQSVISKSKKEIKFDDNTISSVSINELNDILESREKKFITIGRFSIEKAHNMLINAFDKYYETTQAGYLIIVGSYGPLYNETLQYSKSLKSGERIIIIRYMSNPMPVLKKCDAFMLSSLYEGMPFVILEADTLEIPVISTDIPGPRGFMEEHGGYLVEPSAEGLYEGMLAFSNGKVNAMNVDYEAYNQLAVNQFEDLLKESM</sequence>
<proteinExistence type="inferred from homology"/>
<evidence type="ECO:0000256" key="4">
    <source>
        <dbReference type="ARBA" id="ARBA00022679"/>
    </source>
</evidence>
<gene>
    <name evidence="8" type="primary">tagF_1</name>
    <name evidence="8" type="ORF">PMF13cell1_04957</name>
</gene>
<name>A0A4P6M2H2_9FIRM</name>
<keyword evidence="6" id="KW-0472">Membrane</keyword>
<dbReference type="Gene3D" id="3.40.50.12580">
    <property type="match status" value="1"/>
</dbReference>
<dbReference type="Gene3D" id="3.40.50.2000">
    <property type="entry name" value="Glycogen Phosphorylase B"/>
    <property type="match status" value="2"/>
</dbReference>
<evidence type="ECO:0000313" key="8">
    <source>
        <dbReference type="EMBL" id="QBE99381.1"/>
    </source>
</evidence>
<dbReference type="InterPro" id="IPR043149">
    <property type="entry name" value="TagF_N"/>
</dbReference>
<comment type="similarity">
    <text evidence="2">Belongs to the CDP-glycerol glycerophosphotransferase family.</text>
</comment>
<evidence type="ECO:0000256" key="5">
    <source>
        <dbReference type="ARBA" id="ARBA00022944"/>
    </source>
</evidence>
<keyword evidence="5" id="KW-0777">Teichoic acid biosynthesis</keyword>
<dbReference type="AlphaFoldDB" id="A0A4P6M2H2"/>
<evidence type="ECO:0000256" key="2">
    <source>
        <dbReference type="ARBA" id="ARBA00010488"/>
    </source>
</evidence>
<dbReference type="InterPro" id="IPR007554">
    <property type="entry name" value="Glycerophosphate_synth"/>
</dbReference>
<dbReference type="Proteomes" id="UP000289794">
    <property type="component" value="Chromosome"/>
</dbReference>
<dbReference type="GO" id="GO:0019350">
    <property type="term" value="P:teichoic acid biosynthetic process"/>
    <property type="evidence" value="ECO:0007669"/>
    <property type="project" value="UniProtKB-KW"/>
</dbReference>
<dbReference type="Pfam" id="PF04464">
    <property type="entry name" value="Glyphos_transf"/>
    <property type="match status" value="1"/>
</dbReference>
<accession>A0A4P6M2H2</accession>
<evidence type="ECO:0000259" key="7">
    <source>
        <dbReference type="Pfam" id="PF00534"/>
    </source>
</evidence>
<dbReference type="InterPro" id="IPR051612">
    <property type="entry name" value="Teichoic_Acid_Biosynth"/>
</dbReference>
<evidence type="ECO:0000256" key="3">
    <source>
        <dbReference type="ARBA" id="ARBA00022475"/>
    </source>
</evidence>
<dbReference type="SUPFAM" id="SSF53756">
    <property type="entry name" value="UDP-Glycosyltransferase/glycogen phosphorylase"/>
    <property type="match status" value="2"/>
</dbReference>
<keyword evidence="4 8" id="KW-0808">Transferase</keyword>
<evidence type="ECO:0000313" key="9">
    <source>
        <dbReference type="Proteomes" id="UP000289794"/>
    </source>
</evidence>
<dbReference type="GO" id="GO:0016757">
    <property type="term" value="F:glycosyltransferase activity"/>
    <property type="evidence" value="ECO:0007669"/>
    <property type="project" value="InterPro"/>
</dbReference>
<dbReference type="Gene3D" id="3.40.50.11820">
    <property type="match status" value="1"/>
</dbReference>
<dbReference type="InterPro" id="IPR043148">
    <property type="entry name" value="TagF_C"/>
</dbReference>
<dbReference type="EC" id="2.7.8.12" evidence="8"/>
<dbReference type="KEGG" id="bpro:PMF13cell1_04957"/>
<dbReference type="CDD" id="cd03811">
    <property type="entry name" value="GT4_GT28_WabH-like"/>
    <property type="match status" value="1"/>
</dbReference>
<feature type="domain" description="Glycosyl transferase family 1" evidence="7">
    <location>
        <begin position="636"/>
        <end position="788"/>
    </location>
</feature>
<keyword evidence="3" id="KW-1003">Cell membrane</keyword>